<evidence type="ECO:0000256" key="13">
    <source>
        <dbReference type="ARBA" id="ARBA00023209"/>
    </source>
</evidence>
<feature type="transmembrane region" description="Helical" evidence="18">
    <location>
        <begin position="114"/>
        <end position="132"/>
    </location>
</feature>
<evidence type="ECO:0000256" key="16">
    <source>
        <dbReference type="RuleBase" id="RU003750"/>
    </source>
</evidence>
<protein>
    <recommendedName>
        <fullName evidence="6">CDP-diacylglycerol--serine O-phosphatidyltransferase</fullName>
        <ecNumber evidence="5">2.7.8.8</ecNumber>
    </recommendedName>
    <alternativeName>
        <fullName evidence="15">Phosphatidylserine synthase</fullName>
    </alternativeName>
</protein>
<dbReference type="GO" id="GO:0003882">
    <property type="term" value="F:CDP-diacylglycerol-serine O-phosphatidyltransferase activity"/>
    <property type="evidence" value="ECO:0007669"/>
    <property type="project" value="UniProtKB-EC"/>
</dbReference>
<organism evidence="19 20">
    <name type="scientific">Thermobifida alba</name>
    <name type="common">Thermomonospora alba</name>
    <dbReference type="NCBI Taxonomy" id="53522"/>
    <lineage>
        <taxon>Bacteria</taxon>
        <taxon>Bacillati</taxon>
        <taxon>Actinomycetota</taxon>
        <taxon>Actinomycetes</taxon>
        <taxon>Streptosporangiales</taxon>
        <taxon>Nocardiopsidaceae</taxon>
        <taxon>Thermobifida</taxon>
    </lineage>
</organism>
<comment type="similarity">
    <text evidence="4 16">Belongs to the CDP-alcohol phosphatidyltransferase class-I family.</text>
</comment>
<evidence type="ECO:0000256" key="8">
    <source>
        <dbReference type="ARBA" id="ARBA00022679"/>
    </source>
</evidence>
<dbReference type="Pfam" id="PF01066">
    <property type="entry name" value="CDP-OH_P_transf"/>
    <property type="match status" value="1"/>
</dbReference>
<evidence type="ECO:0000256" key="1">
    <source>
        <dbReference type="ARBA" id="ARBA00000287"/>
    </source>
</evidence>
<dbReference type="InterPro" id="IPR004533">
    <property type="entry name" value="CDP-diaglyc--ser_O-PTrfase"/>
</dbReference>
<dbReference type="InterPro" id="IPR000462">
    <property type="entry name" value="CDP-OH_P_trans"/>
</dbReference>
<evidence type="ECO:0000256" key="6">
    <source>
        <dbReference type="ARBA" id="ARBA00017171"/>
    </source>
</evidence>
<dbReference type="InterPro" id="IPR048254">
    <property type="entry name" value="CDP_ALCOHOL_P_TRANSF_CS"/>
</dbReference>
<keyword evidence="13" id="KW-0594">Phospholipid biosynthesis</keyword>
<evidence type="ECO:0000256" key="5">
    <source>
        <dbReference type="ARBA" id="ARBA00013174"/>
    </source>
</evidence>
<evidence type="ECO:0000256" key="2">
    <source>
        <dbReference type="ARBA" id="ARBA00004141"/>
    </source>
</evidence>
<feature type="transmembrane region" description="Helical" evidence="18">
    <location>
        <begin position="41"/>
        <end position="62"/>
    </location>
</feature>
<evidence type="ECO:0000256" key="18">
    <source>
        <dbReference type="SAM" id="Phobius"/>
    </source>
</evidence>
<keyword evidence="7" id="KW-0444">Lipid biosynthesis</keyword>
<evidence type="ECO:0000256" key="3">
    <source>
        <dbReference type="ARBA" id="ARBA00004308"/>
    </source>
</evidence>
<dbReference type="Gene3D" id="1.20.120.1760">
    <property type="match status" value="1"/>
</dbReference>
<dbReference type="PROSITE" id="PS00379">
    <property type="entry name" value="CDP_ALCOHOL_P_TRANSF"/>
    <property type="match status" value="1"/>
</dbReference>
<keyword evidence="11" id="KW-0443">Lipid metabolism</keyword>
<feature type="transmembrane region" description="Helical" evidence="18">
    <location>
        <begin position="220"/>
        <end position="240"/>
    </location>
</feature>
<evidence type="ECO:0000256" key="4">
    <source>
        <dbReference type="ARBA" id="ARBA00010441"/>
    </source>
</evidence>
<feature type="transmembrane region" description="Helical" evidence="18">
    <location>
        <begin position="246"/>
        <end position="267"/>
    </location>
</feature>
<keyword evidence="10 18" id="KW-1133">Transmembrane helix</keyword>
<accession>A0ABY4L6Y4</accession>
<name>A0ABY4L6Y4_THEAE</name>
<sequence>MPWRSARRSVPARPVSTSTDPVTAPPDAAVPPAPRLSVADYLTLGNALCGFMAVCQLVAAQLAHTAEGLAGPLPREAVATSIVLLLGAAACDLFDGRLARRLGGSVMGAELDNLADVISFGVAPAFFVVVWGSSAHPAGSVLVLVVAAAVLLAVVVRLARFSCQSPGERHFTGLPSPFGAMAVVVIVLLHPPVYPGSAAILVVAWLMVSHVRYPKPRGRSAYAVLAALAGGAGCLVAWAMDAPGGMLLLSSGALLMLLVLLLAPLSLRRRP</sequence>
<feature type="transmembrane region" description="Helical" evidence="18">
    <location>
        <begin position="196"/>
        <end position="213"/>
    </location>
</feature>
<comment type="catalytic activity">
    <reaction evidence="1">
        <text>a CDP-1,2-diacyl-sn-glycerol + L-serine = a 1,2-diacyl-sn-glycero-3-phospho-L-serine + CMP + H(+)</text>
        <dbReference type="Rhea" id="RHEA:16913"/>
        <dbReference type="ChEBI" id="CHEBI:15378"/>
        <dbReference type="ChEBI" id="CHEBI:33384"/>
        <dbReference type="ChEBI" id="CHEBI:57262"/>
        <dbReference type="ChEBI" id="CHEBI:58332"/>
        <dbReference type="ChEBI" id="CHEBI:60377"/>
        <dbReference type="EC" id="2.7.8.8"/>
    </reaction>
</comment>
<dbReference type="Proteomes" id="UP000832041">
    <property type="component" value="Chromosome"/>
</dbReference>
<evidence type="ECO:0000256" key="9">
    <source>
        <dbReference type="ARBA" id="ARBA00022692"/>
    </source>
</evidence>
<proteinExistence type="inferred from homology"/>
<evidence type="ECO:0000256" key="17">
    <source>
        <dbReference type="SAM" id="MobiDB-lite"/>
    </source>
</evidence>
<gene>
    <name evidence="19" type="primary">pssA</name>
    <name evidence="19" type="ORF">FOF52_09125</name>
</gene>
<comment type="subcellular location">
    <subcellularLocation>
        <location evidence="3">Endomembrane system</location>
    </subcellularLocation>
    <subcellularLocation>
        <location evidence="2">Membrane</location>
        <topology evidence="2">Multi-pass membrane protein</topology>
    </subcellularLocation>
</comment>
<dbReference type="EMBL" id="CP051627">
    <property type="protein sequence ID" value="UPT23431.1"/>
    <property type="molecule type" value="Genomic_DNA"/>
</dbReference>
<keyword evidence="12 18" id="KW-0472">Membrane</keyword>
<evidence type="ECO:0000256" key="7">
    <source>
        <dbReference type="ARBA" id="ARBA00022516"/>
    </source>
</evidence>
<dbReference type="NCBIfam" id="TIGR00473">
    <property type="entry name" value="pssA"/>
    <property type="match status" value="1"/>
</dbReference>
<evidence type="ECO:0000256" key="10">
    <source>
        <dbReference type="ARBA" id="ARBA00022989"/>
    </source>
</evidence>
<evidence type="ECO:0000256" key="11">
    <source>
        <dbReference type="ARBA" id="ARBA00023098"/>
    </source>
</evidence>
<dbReference type="InterPro" id="IPR043130">
    <property type="entry name" value="CDP-OH_PTrfase_TM_dom"/>
</dbReference>
<feature type="compositionally biased region" description="Low complexity" evidence="17">
    <location>
        <begin position="14"/>
        <end position="27"/>
    </location>
</feature>
<evidence type="ECO:0000256" key="14">
    <source>
        <dbReference type="ARBA" id="ARBA00023264"/>
    </source>
</evidence>
<dbReference type="EC" id="2.7.8.8" evidence="5"/>
<keyword evidence="8 16" id="KW-0808">Transferase</keyword>
<feature type="region of interest" description="Disordered" evidence="17">
    <location>
        <begin position="1"/>
        <end position="28"/>
    </location>
</feature>
<keyword evidence="14" id="KW-1208">Phospholipid metabolism</keyword>
<reference evidence="19 20" key="1">
    <citation type="submission" date="2020-04" db="EMBL/GenBank/DDBJ databases">
        <title>Thermobifida alba genome sequencing and assembly.</title>
        <authorList>
            <person name="Luzics S."/>
            <person name="Horvath B."/>
            <person name="Nagy I."/>
            <person name="Toth A."/>
            <person name="Nagy I."/>
            <person name="Kukolya J."/>
        </authorList>
    </citation>
    <scope>NUCLEOTIDE SEQUENCE [LARGE SCALE GENOMIC DNA]</scope>
    <source>
        <strain evidence="19 20">DSM 43795</strain>
    </source>
</reference>
<feature type="transmembrane region" description="Helical" evidence="18">
    <location>
        <begin position="138"/>
        <end position="159"/>
    </location>
</feature>
<keyword evidence="20" id="KW-1185">Reference proteome</keyword>
<evidence type="ECO:0000313" key="19">
    <source>
        <dbReference type="EMBL" id="UPT23431.1"/>
    </source>
</evidence>
<evidence type="ECO:0000256" key="12">
    <source>
        <dbReference type="ARBA" id="ARBA00023136"/>
    </source>
</evidence>
<evidence type="ECO:0000313" key="20">
    <source>
        <dbReference type="Proteomes" id="UP000832041"/>
    </source>
</evidence>
<evidence type="ECO:0000256" key="15">
    <source>
        <dbReference type="ARBA" id="ARBA00032361"/>
    </source>
</evidence>
<keyword evidence="9 18" id="KW-0812">Transmembrane</keyword>